<feature type="region of interest" description="Disordered" evidence="1">
    <location>
        <begin position="386"/>
        <end position="475"/>
    </location>
</feature>
<feature type="region of interest" description="Disordered" evidence="1">
    <location>
        <begin position="245"/>
        <end position="269"/>
    </location>
</feature>
<proteinExistence type="predicted"/>
<evidence type="ECO:0000256" key="1">
    <source>
        <dbReference type="SAM" id="MobiDB-lite"/>
    </source>
</evidence>
<evidence type="ECO:0000313" key="2">
    <source>
        <dbReference type="EMBL" id="CAD7573496.1"/>
    </source>
</evidence>
<dbReference type="AlphaFoldDB" id="A0A7R9J7N1"/>
<gene>
    <name evidence="2" type="ORF">TCMB3V08_LOCUS6134</name>
</gene>
<organism evidence="2">
    <name type="scientific">Timema californicum</name>
    <name type="common">California timema</name>
    <name type="synonym">Walking stick</name>
    <dbReference type="NCBI Taxonomy" id="61474"/>
    <lineage>
        <taxon>Eukaryota</taxon>
        <taxon>Metazoa</taxon>
        <taxon>Ecdysozoa</taxon>
        <taxon>Arthropoda</taxon>
        <taxon>Hexapoda</taxon>
        <taxon>Insecta</taxon>
        <taxon>Pterygota</taxon>
        <taxon>Neoptera</taxon>
        <taxon>Polyneoptera</taxon>
        <taxon>Phasmatodea</taxon>
        <taxon>Timematodea</taxon>
        <taxon>Timematoidea</taxon>
        <taxon>Timematidae</taxon>
        <taxon>Timema</taxon>
    </lineage>
</organism>
<feature type="region of interest" description="Disordered" evidence="1">
    <location>
        <begin position="16"/>
        <end position="45"/>
    </location>
</feature>
<protein>
    <submittedName>
        <fullName evidence="2">(California timema) hypothetical protein</fullName>
    </submittedName>
</protein>
<feature type="compositionally biased region" description="Basic and acidic residues" evidence="1">
    <location>
        <begin position="30"/>
        <end position="39"/>
    </location>
</feature>
<reference evidence="2" key="1">
    <citation type="submission" date="2020-11" db="EMBL/GenBank/DDBJ databases">
        <authorList>
            <person name="Tran Van P."/>
        </authorList>
    </citation>
    <scope>NUCLEOTIDE SEQUENCE</scope>
</reference>
<name>A0A7R9J7N1_TIMCA</name>
<accession>A0A7R9J7N1</accession>
<sequence length="550" mass="61714">MGGGATFETVYLRSDQRNSGAMDGRGGQVEGERGGDKRRGSNGKIHNTISRCDVLSRGIPNTTVVNEFFRNVYVKTNTAERIRWPSPSARDVVFDCCAHAHIEGGWGERRDCQVERALLLSQCRLWRDGGRKLFFTQRVTTAEILHRLPDNGAPVVVDCRYFNEAAVPQTMSDNKRDFGTWLIYFLAMTSQELRWLVNRRIEQRQEHSITRTEITQRRVLQEKAPDMPQYTGQPELQQTSSYSVDVSYHPTNGHPDNLSPNSSHLSVHSGDVGNLVSRTQNQQTTQQVTTLTKVVREVHHVGPDGQPVDYVGVPYSGVLPTSTAPTSYVHPQFSNYELLGGQEHYPPMDPARHYPEPYHPSYQDYEQYPYTNPPYAGAFPAYGETVNYVERPPTPPSPSEQSESPSLQPALQHDYLRKNAPFPQPGYDELDSTLVPPRQDHYRITPSPGGPGDRYDQIAHPWSIDDSGEPSQLPHGEEPKLVYGYAPPSPYGTVPAAYGSNGTDPRVYEENTPSSRALFEDGEELRKHLSLHALIPSPSVDEEQRGMFPS</sequence>
<feature type="compositionally biased region" description="Low complexity" evidence="1">
    <location>
        <begin position="399"/>
        <end position="409"/>
    </location>
</feature>
<dbReference type="EMBL" id="OE181658">
    <property type="protein sequence ID" value="CAD7573496.1"/>
    <property type="molecule type" value="Genomic_DNA"/>
</dbReference>